<dbReference type="KEGG" id="hvg:123441981"/>
<dbReference type="SMR" id="A0A8I6XGY4"/>
<dbReference type="Gramene" id="HORVU.MOREX.r2.3HG0248320.1">
    <property type="protein sequence ID" value="HORVU.MOREX.r2.3HG0248320.1.CDS.1"/>
    <property type="gene ID" value="HORVU.MOREX.r2.3HG0248320"/>
</dbReference>
<dbReference type="Proteomes" id="UP000011116">
    <property type="component" value="Chromosome 3H"/>
</dbReference>
<dbReference type="SUPFAM" id="SSF101941">
    <property type="entry name" value="NAC domain"/>
    <property type="match status" value="1"/>
</dbReference>
<reference evidence="8" key="2">
    <citation type="submission" date="2020-10" db="EMBL/GenBank/DDBJ databases">
        <authorList>
            <person name="Scholz U."/>
            <person name="Mascher M."/>
            <person name="Fiebig A."/>
        </authorList>
    </citation>
    <scope>NUCLEOTIDE SEQUENCE [LARGE SCALE GENOMIC DNA]</scope>
    <source>
        <strain evidence="8">cv. Morex</strain>
    </source>
</reference>
<evidence type="ECO:0000256" key="3">
    <source>
        <dbReference type="ARBA" id="ARBA00023125"/>
    </source>
</evidence>
<accession>A0A8I6XGY4</accession>
<feature type="compositionally biased region" description="Low complexity" evidence="6">
    <location>
        <begin position="55"/>
        <end position="66"/>
    </location>
</feature>
<evidence type="ECO:0000259" key="7">
    <source>
        <dbReference type="PROSITE" id="PS51005"/>
    </source>
</evidence>
<evidence type="ECO:0000256" key="2">
    <source>
        <dbReference type="ARBA" id="ARBA00023015"/>
    </source>
</evidence>
<dbReference type="Gramene" id="HORVU.MOREX.r3.3HG0298010.1">
    <property type="protein sequence ID" value="HORVU.MOREX.r3.3HG0298010.1.CDS1"/>
    <property type="gene ID" value="HORVU.MOREX.r3.3HG0298010"/>
</dbReference>
<keyword evidence="3" id="KW-0238">DNA-binding</keyword>
<dbReference type="GeneID" id="123441981"/>
<evidence type="ECO:0000313" key="8">
    <source>
        <dbReference type="EnsemblPlants" id="HORVU.MOREX.r3.3HG0298010.1.CDS1"/>
    </source>
</evidence>
<proteinExistence type="predicted"/>
<reference evidence="9" key="1">
    <citation type="journal article" date="2012" name="Nature">
        <title>A physical, genetic and functional sequence assembly of the barley genome.</title>
        <authorList>
            <consortium name="The International Barley Genome Sequencing Consortium"/>
            <person name="Mayer K.F."/>
            <person name="Waugh R."/>
            <person name="Brown J.W."/>
            <person name="Schulman A."/>
            <person name="Langridge P."/>
            <person name="Platzer M."/>
            <person name="Fincher G.B."/>
            <person name="Muehlbauer G.J."/>
            <person name="Sato K."/>
            <person name="Close T.J."/>
            <person name="Wise R.P."/>
            <person name="Stein N."/>
        </authorList>
    </citation>
    <scope>NUCLEOTIDE SEQUENCE [LARGE SCALE GENOMIC DNA]</scope>
    <source>
        <strain evidence="9">cv. Morex</strain>
    </source>
</reference>
<evidence type="ECO:0000256" key="4">
    <source>
        <dbReference type="ARBA" id="ARBA00023163"/>
    </source>
</evidence>
<keyword evidence="4" id="KW-0804">Transcription</keyword>
<keyword evidence="2" id="KW-0805">Transcription regulation</keyword>
<keyword evidence="5" id="KW-0539">Nucleus</keyword>
<dbReference type="AlphaFoldDB" id="A0A8I6XGY4"/>
<keyword evidence="9" id="KW-1185">Reference proteome</keyword>
<dbReference type="PROSITE" id="PS51005">
    <property type="entry name" value="NAC"/>
    <property type="match status" value="1"/>
</dbReference>
<name>A0A8I6XGY4_HORVV</name>
<sequence>MASPAPPGSSSFYSSEGELATFPNPSFEWEETGHRVSPYQFHPSPPPQTLAHGLAAASLQTASASPTSPPPPHEPAPGFSFCPSDSELVSFYLRPRISGQPLPDAAKQFLHEADVYATDPASLVSGYLPGSARAKGESKNWYFFSLVKPKSAQDARKSRIVGGGKGSWKQERGNDVVGAEGHAVGRLEKFTYTPNPKEDKKPPEWLMREFSVDQQDGGQPRPVLCLCKIYQSPRFLKSASKNSASARKRKTPEDESLHASAPKKSNASMDESSAARRQLQFPPLLPPSNLPSPVPSPPPPAPNPVVEVEDDFWEQIREDPAFNCGWEELCDLSPCSLAAVAPTPLGSSHGSQCA</sequence>
<dbReference type="GO" id="GO:0003677">
    <property type="term" value="F:DNA binding"/>
    <property type="evidence" value="ECO:0007669"/>
    <property type="project" value="UniProtKB-KW"/>
</dbReference>
<reference evidence="8" key="3">
    <citation type="submission" date="2022-01" db="UniProtKB">
        <authorList>
            <consortium name="EnsemblPlants"/>
        </authorList>
    </citation>
    <scope>IDENTIFICATION</scope>
    <source>
        <strain evidence="8">subsp. vulgare</strain>
    </source>
</reference>
<dbReference type="GO" id="GO:0006355">
    <property type="term" value="P:regulation of DNA-templated transcription"/>
    <property type="evidence" value="ECO:0007669"/>
    <property type="project" value="InterPro"/>
</dbReference>
<dbReference type="OrthoDB" id="694317at2759"/>
<dbReference type="InterPro" id="IPR036093">
    <property type="entry name" value="NAC_dom_sf"/>
</dbReference>
<dbReference type="PANTHER" id="PTHR31719">
    <property type="entry name" value="NAC TRANSCRIPTION FACTOR 56"/>
    <property type="match status" value="1"/>
</dbReference>
<dbReference type="GO" id="GO:0005634">
    <property type="term" value="C:nucleus"/>
    <property type="evidence" value="ECO:0007669"/>
    <property type="project" value="UniProtKB-SubCell"/>
</dbReference>
<evidence type="ECO:0000256" key="1">
    <source>
        <dbReference type="ARBA" id="ARBA00004123"/>
    </source>
</evidence>
<feature type="region of interest" description="Disordered" evidence="6">
    <location>
        <begin position="238"/>
        <end position="308"/>
    </location>
</feature>
<organism evidence="8 9">
    <name type="scientific">Hordeum vulgare subsp. vulgare</name>
    <name type="common">Domesticated barley</name>
    <dbReference type="NCBI Taxonomy" id="112509"/>
    <lineage>
        <taxon>Eukaryota</taxon>
        <taxon>Viridiplantae</taxon>
        <taxon>Streptophyta</taxon>
        <taxon>Embryophyta</taxon>
        <taxon>Tracheophyta</taxon>
        <taxon>Spermatophyta</taxon>
        <taxon>Magnoliopsida</taxon>
        <taxon>Liliopsida</taxon>
        <taxon>Poales</taxon>
        <taxon>Poaceae</taxon>
        <taxon>BOP clade</taxon>
        <taxon>Pooideae</taxon>
        <taxon>Triticodae</taxon>
        <taxon>Triticeae</taxon>
        <taxon>Hordeinae</taxon>
        <taxon>Hordeum</taxon>
    </lineage>
</organism>
<dbReference type="Pfam" id="PF02365">
    <property type="entry name" value="NAM"/>
    <property type="match status" value="1"/>
</dbReference>
<evidence type="ECO:0000256" key="5">
    <source>
        <dbReference type="ARBA" id="ARBA00023242"/>
    </source>
</evidence>
<protein>
    <recommendedName>
        <fullName evidence="7">NAC domain-containing protein</fullName>
    </recommendedName>
</protein>
<evidence type="ECO:0000256" key="6">
    <source>
        <dbReference type="SAM" id="MobiDB-lite"/>
    </source>
</evidence>
<gene>
    <name evidence="8" type="primary">LOC123441981</name>
</gene>
<dbReference type="PANTHER" id="PTHR31719:SF243">
    <property type="entry name" value="NAC DOMAIN-CONTAINING PROTEIN"/>
    <property type="match status" value="1"/>
</dbReference>
<evidence type="ECO:0000313" key="9">
    <source>
        <dbReference type="Proteomes" id="UP000011116"/>
    </source>
</evidence>
<feature type="compositionally biased region" description="Pro residues" evidence="6">
    <location>
        <begin position="283"/>
        <end position="303"/>
    </location>
</feature>
<dbReference type="InterPro" id="IPR003441">
    <property type="entry name" value="NAC-dom"/>
</dbReference>
<comment type="subcellular location">
    <subcellularLocation>
        <location evidence="1">Nucleus</location>
    </subcellularLocation>
</comment>
<dbReference type="Gene3D" id="2.170.150.80">
    <property type="entry name" value="NAC domain"/>
    <property type="match status" value="1"/>
</dbReference>
<feature type="domain" description="NAC" evidence="7">
    <location>
        <begin position="75"/>
        <end position="232"/>
    </location>
</feature>
<dbReference type="EnsemblPlants" id="HORVU.MOREX.r3.3HG0298010.1">
    <property type="protein sequence ID" value="HORVU.MOREX.r3.3HG0298010.1.CDS1"/>
    <property type="gene ID" value="HORVU.MOREX.r3.3HG0298010"/>
</dbReference>
<dbReference type="RefSeq" id="XP_044974068.1">
    <property type="nucleotide sequence ID" value="XM_045118133.1"/>
</dbReference>
<feature type="region of interest" description="Disordered" evidence="6">
    <location>
        <begin position="23"/>
        <end position="78"/>
    </location>
</feature>